<dbReference type="Proteomes" id="UP001151699">
    <property type="component" value="Chromosome X"/>
</dbReference>
<dbReference type="AlphaFoldDB" id="A0A9Q0MXD2"/>
<reference evidence="1" key="1">
    <citation type="submission" date="2022-07" db="EMBL/GenBank/DDBJ databases">
        <authorList>
            <person name="Trinca V."/>
            <person name="Uliana J.V.C."/>
            <person name="Torres T.T."/>
            <person name="Ward R.J."/>
            <person name="Monesi N."/>
        </authorList>
    </citation>
    <scope>NUCLEOTIDE SEQUENCE</scope>
    <source>
        <strain evidence="1">HSMRA1968</strain>
        <tissue evidence="1">Whole embryos</tissue>
    </source>
</reference>
<keyword evidence="2" id="KW-1185">Reference proteome</keyword>
<name>A0A9Q0MXD2_9DIPT</name>
<protein>
    <submittedName>
        <fullName evidence="1">Uncharacterized protein</fullName>
    </submittedName>
</protein>
<evidence type="ECO:0000313" key="1">
    <source>
        <dbReference type="EMBL" id="KAJ6638795.1"/>
    </source>
</evidence>
<proteinExistence type="predicted"/>
<evidence type="ECO:0000313" key="2">
    <source>
        <dbReference type="Proteomes" id="UP001151699"/>
    </source>
</evidence>
<organism evidence="1 2">
    <name type="scientific">Pseudolycoriella hygida</name>
    <dbReference type="NCBI Taxonomy" id="35572"/>
    <lineage>
        <taxon>Eukaryota</taxon>
        <taxon>Metazoa</taxon>
        <taxon>Ecdysozoa</taxon>
        <taxon>Arthropoda</taxon>
        <taxon>Hexapoda</taxon>
        <taxon>Insecta</taxon>
        <taxon>Pterygota</taxon>
        <taxon>Neoptera</taxon>
        <taxon>Endopterygota</taxon>
        <taxon>Diptera</taxon>
        <taxon>Nematocera</taxon>
        <taxon>Sciaroidea</taxon>
        <taxon>Sciaridae</taxon>
        <taxon>Pseudolycoriella</taxon>
    </lineage>
</organism>
<sequence>MVYLKLGNLRLLGSQLGFFMTQNGLDADLFTMTHIKQCNILSRCDGKNKLNDADPYAAIKLPADKKNTHISPHTFHPKSRKSLLFKISRVYVT</sequence>
<accession>A0A9Q0MXD2</accession>
<comment type="caution">
    <text evidence="1">The sequence shown here is derived from an EMBL/GenBank/DDBJ whole genome shotgun (WGS) entry which is preliminary data.</text>
</comment>
<dbReference type="EMBL" id="WJQU01000003">
    <property type="protein sequence ID" value="KAJ6638795.1"/>
    <property type="molecule type" value="Genomic_DNA"/>
</dbReference>
<gene>
    <name evidence="1" type="ORF">Bhyg_11533</name>
</gene>